<feature type="compositionally biased region" description="Basic and acidic residues" evidence="1">
    <location>
        <begin position="68"/>
        <end position="91"/>
    </location>
</feature>
<feature type="compositionally biased region" description="Low complexity" evidence="1">
    <location>
        <begin position="377"/>
        <end position="407"/>
    </location>
</feature>
<dbReference type="InterPro" id="IPR040833">
    <property type="entry name" value="DUF5631"/>
</dbReference>
<feature type="region of interest" description="Disordered" evidence="1">
    <location>
        <begin position="372"/>
        <end position="426"/>
    </location>
</feature>
<proteinExistence type="predicted"/>
<feature type="region of interest" description="Disordered" evidence="1">
    <location>
        <begin position="68"/>
        <end position="93"/>
    </location>
</feature>
<feature type="compositionally biased region" description="Low complexity" evidence="1">
    <location>
        <begin position="416"/>
        <end position="426"/>
    </location>
</feature>
<dbReference type="Proteomes" id="UP000554965">
    <property type="component" value="Unassembled WGS sequence"/>
</dbReference>
<evidence type="ECO:0000313" key="4">
    <source>
        <dbReference type="EMBL" id="SOK27503.1"/>
    </source>
</evidence>
<feature type="domain" description="DUF5632" evidence="3">
    <location>
        <begin position="531"/>
        <end position="610"/>
    </location>
</feature>
<feature type="region of interest" description="Disordered" evidence="1">
    <location>
        <begin position="251"/>
        <end position="273"/>
    </location>
</feature>
<evidence type="ECO:0000256" key="1">
    <source>
        <dbReference type="SAM" id="MobiDB-lite"/>
    </source>
</evidence>
<feature type="region of interest" description="Disordered" evidence="1">
    <location>
        <begin position="447"/>
        <end position="489"/>
    </location>
</feature>
<dbReference type="EMBL" id="OCTY01000045">
    <property type="protein sequence ID" value="SOK27503.1"/>
    <property type="molecule type" value="Genomic_DNA"/>
</dbReference>
<evidence type="ECO:0008006" key="6">
    <source>
        <dbReference type="Google" id="ProtNLM"/>
    </source>
</evidence>
<dbReference type="Pfam" id="PF18645">
    <property type="entry name" value="DUF5631"/>
    <property type="match status" value="1"/>
</dbReference>
<gene>
    <name evidence="4" type="ORF">MSIMFB_05724</name>
</gene>
<evidence type="ECO:0000259" key="2">
    <source>
        <dbReference type="Pfam" id="PF18645"/>
    </source>
</evidence>
<reference evidence="4 5" key="1">
    <citation type="submission" date="2017-10" db="EMBL/GenBank/DDBJ databases">
        <authorList>
            <consortium name="Urmite Genomes"/>
        </authorList>
    </citation>
    <scope>NUCLEOTIDE SEQUENCE [LARGE SCALE GENOMIC DNA]</scope>
    <source>
        <strain evidence="4 5">FB-527</strain>
    </source>
</reference>
<evidence type="ECO:0000259" key="3">
    <source>
        <dbReference type="Pfam" id="PF18646"/>
    </source>
</evidence>
<evidence type="ECO:0000313" key="5">
    <source>
        <dbReference type="Proteomes" id="UP000554965"/>
    </source>
</evidence>
<feature type="domain" description="DUF5631" evidence="2">
    <location>
        <begin position="634"/>
        <end position="730"/>
    </location>
</feature>
<sequence>MTDYPPGEWSAILVGHVWPAGSNVGLLTLASTYFGTTAAQYYHFHDLLRQAKSGPLAWQEGRTAEDLRDTFQRGESQARETAEKNDAKKSACDSCRNSAHGLRSELATIADQGNAQIKAVLNSKEPILAKIANITQIVFDSQSQANAKAATCSQNILDAIQGVLRREGIDKSALQFTQDHGINTDRMFGSPNKDAIHNQVATILNNPKAPLHGMPPTPSALFGQGGTTGPSVDPPNAAPMQQPPITTTAFGQGGVTRSPADLTNPTPVRQPPTHATVFGQGVATVRPKGLFGAGPDAVIQPSNFSGTHIPQVPTPSPCTGSVSAAGLPQELTPSELLHSFDHGMQTGTPISAATQALTGGPLNAIEPQLQTSTPHIPETAPVAPTPPSSAHAPVFDAPHPTHTAAAAPVPPPSAPPSEATTTYVAGPVGPAAPAPAALAPAGPMPSYGADIRSPAPTASVLPTTPAGSTPTPSAAAPTSSPAGTGGLGQPAVVRQTAAAPAAPQTPAGVTEQALAAASGGAAAGAVSAAATAGARLQRLTDAVARQEPRLRWAVGERADGTTVLVTDLASGWIPPDINVPVGVQLLAPAHRRGDIEVLLSEVSAAASYTPVHYLPAEEEEPVATSTRARHVPAVDEPGWELGQATKWRDELPRLAHTLAKAASTGTGVLDSESKLLREHLVQVRDRVLDSYPDHVNANLVGNWQLLGAIDALVGGDTAGAHYHFAWFQALSQATTSGRPQ</sequence>
<dbReference type="AlphaFoldDB" id="A0A7Z7IT21"/>
<dbReference type="RefSeq" id="WP_313958281.1">
    <property type="nucleotide sequence ID" value="NZ_OCTY01000045.1"/>
</dbReference>
<keyword evidence="5" id="KW-1185">Reference proteome</keyword>
<organism evidence="4 5">
    <name type="scientific">Mycobacterium simulans</name>
    <dbReference type="NCBI Taxonomy" id="627089"/>
    <lineage>
        <taxon>Bacteria</taxon>
        <taxon>Bacillati</taxon>
        <taxon>Actinomycetota</taxon>
        <taxon>Actinomycetes</taxon>
        <taxon>Mycobacteriales</taxon>
        <taxon>Mycobacteriaceae</taxon>
        <taxon>Mycobacterium</taxon>
    </lineage>
</organism>
<feature type="compositionally biased region" description="Low complexity" evidence="1">
    <location>
        <begin position="462"/>
        <end position="482"/>
    </location>
</feature>
<dbReference type="InterPro" id="IPR040604">
    <property type="entry name" value="DUF5632"/>
</dbReference>
<dbReference type="Pfam" id="PF18646">
    <property type="entry name" value="DUF5632"/>
    <property type="match status" value="1"/>
</dbReference>
<name>A0A7Z7IT21_9MYCO</name>
<protein>
    <recommendedName>
        <fullName evidence="6">Transmembrane protein</fullName>
    </recommendedName>
</protein>
<comment type="caution">
    <text evidence="4">The sequence shown here is derived from an EMBL/GenBank/DDBJ whole genome shotgun (WGS) entry which is preliminary data.</text>
</comment>
<accession>A0A7Z7IT21</accession>